<dbReference type="EMBL" id="JAGRRH010000012">
    <property type="protein sequence ID" value="KAG7362025.1"/>
    <property type="molecule type" value="Genomic_DNA"/>
</dbReference>
<comment type="caution">
    <text evidence="1">The sequence shown here is derived from an EMBL/GenBank/DDBJ whole genome shotgun (WGS) entry which is preliminary data.</text>
</comment>
<protein>
    <submittedName>
        <fullName evidence="1">Uncharacterized protein</fullName>
    </submittedName>
</protein>
<dbReference type="AlphaFoldDB" id="A0A9K3LHK3"/>
<evidence type="ECO:0000313" key="1">
    <source>
        <dbReference type="EMBL" id="KAG7362025.1"/>
    </source>
</evidence>
<gene>
    <name evidence="1" type="ORF">IV203_025691</name>
</gene>
<organism evidence="1 2">
    <name type="scientific">Nitzschia inconspicua</name>
    <dbReference type="NCBI Taxonomy" id="303405"/>
    <lineage>
        <taxon>Eukaryota</taxon>
        <taxon>Sar</taxon>
        <taxon>Stramenopiles</taxon>
        <taxon>Ochrophyta</taxon>
        <taxon>Bacillariophyta</taxon>
        <taxon>Bacillariophyceae</taxon>
        <taxon>Bacillariophycidae</taxon>
        <taxon>Bacillariales</taxon>
        <taxon>Bacillariaceae</taxon>
        <taxon>Nitzschia</taxon>
    </lineage>
</organism>
<dbReference type="OrthoDB" id="54072at2759"/>
<proteinExistence type="predicted"/>
<keyword evidence="2" id="KW-1185">Reference proteome</keyword>
<sequence length="144" mass="16985">MHDDRKIQLTKTKFLKEANRSTNTELQTLHAIYPEVPVSKIKLHGNPSLLMPFWRTNCPPDDTWKEKVMDALCKLKDGSGNPLKYKDDDVRWRHIGLWCNSKQVQLFDFDDMEIIESKDQIEDEVERQWKILAGRIRQCTDNTL</sequence>
<reference evidence="1" key="2">
    <citation type="submission" date="2021-04" db="EMBL/GenBank/DDBJ databases">
        <authorList>
            <person name="Podell S."/>
        </authorList>
    </citation>
    <scope>NUCLEOTIDE SEQUENCE</scope>
    <source>
        <strain evidence="1">Hildebrandi</strain>
    </source>
</reference>
<dbReference type="Proteomes" id="UP000693970">
    <property type="component" value="Unassembled WGS sequence"/>
</dbReference>
<reference evidence="1" key="1">
    <citation type="journal article" date="2021" name="Sci. Rep.">
        <title>Diploid genomic architecture of Nitzschia inconspicua, an elite biomass production diatom.</title>
        <authorList>
            <person name="Oliver A."/>
            <person name="Podell S."/>
            <person name="Pinowska A."/>
            <person name="Traller J.C."/>
            <person name="Smith S.R."/>
            <person name="McClure R."/>
            <person name="Beliaev A."/>
            <person name="Bohutskyi P."/>
            <person name="Hill E.A."/>
            <person name="Rabines A."/>
            <person name="Zheng H."/>
            <person name="Allen L.Z."/>
            <person name="Kuo A."/>
            <person name="Grigoriev I.V."/>
            <person name="Allen A.E."/>
            <person name="Hazlebeck D."/>
            <person name="Allen E.E."/>
        </authorList>
    </citation>
    <scope>NUCLEOTIDE SEQUENCE</scope>
    <source>
        <strain evidence="1">Hildebrandi</strain>
    </source>
</reference>
<name>A0A9K3LHK3_9STRA</name>
<evidence type="ECO:0000313" key="2">
    <source>
        <dbReference type="Proteomes" id="UP000693970"/>
    </source>
</evidence>
<accession>A0A9K3LHK3</accession>